<sequence length="34" mass="3807">MTIYSLLPIIGTMSIFLLLDMSLMFIVFDPSIIG</sequence>
<protein>
    <submittedName>
        <fullName evidence="2">Uncharacterized protein</fullName>
    </submittedName>
</protein>
<organism evidence="2 3">
    <name type="scientific">Solanum bulbocastanum</name>
    <name type="common">Wild potato</name>
    <dbReference type="NCBI Taxonomy" id="147425"/>
    <lineage>
        <taxon>Eukaryota</taxon>
        <taxon>Viridiplantae</taxon>
        <taxon>Streptophyta</taxon>
        <taxon>Embryophyta</taxon>
        <taxon>Tracheophyta</taxon>
        <taxon>Spermatophyta</taxon>
        <taxon>Magnoliopsida</taxon>
        <taxon>eudicotyledons</taxon>
        <taxon>Gunneridae</taxon>
        <taxon>Pentapetalae</taxon>
        <taxon>asterids</taxon>
        <taxon>lamiids</taxon>
        <taxon>Solanales</taxon>
        <taxon>Solanaceae</taxon>
        <taxon>Solanoideae</taxon>
        <taxon>Solaneae</taxon>
        <taxon>Solanum</taxon>
    </lineage>
</organism>
<feature type="transmembrane region" description="Helical" evidence="1">
    <location>
        <begin position="6"/>
        <end position="28"/>
    </location>
</feature>
<dbReference type="EMBL" id="JBANQN010000002">
    <property type="protein sequence ID" value="KAK6796608.1"/>
    <property type="molecule type" value="Genomic_DNA"/>
</dbReference>
<keyword evidence="1" id="KW-0812">Transmembrane</keyword>
<name>A0AAN8TXI3_SOLBU</name>
<gene>
    <name evidence="2" type="ORF">RDI58_004309</name>
</gene>
<keyword evidence="1" id="KW-0472">Membrane</keyword>
<comment type="caution">
    <text evidence="2">The sequence shown here is derived from an EMBL/GenBank/DDBJ whole genome shotgun (WGS) entry which is preliminary data.</text>
</comment>
<evidence type="ECO:0000313" key="3">
    <source>
        <dbReference type="Proteomes" id="UP001371456"/>
    </source>
</evidence>
<dbReference type="Proteomes" id="UP001371456">
    <property type="component" value="Unassembled WGS sequence"/>
</dbReference>
<reference evidence="2 3" key="1">
    <citation type="submission" date="2024-02" db="EMBL/GenBank/DDBJ databases">
        <title>de novo genome assembly of Solanum bulbocastanum strain 11H21.</title>
        <authorList>
            <person name="Hosaka A.J."/>
        </authorList>
    </citation>
    <scope>NUCLEOTIDE SEQUENCE [LARGE SCALE GENOMIC DNA]</scope>
    <source>
        <tissue evidence="2">Young leaves</tissue>
    </source>
</reference>
<keyword evidence="1" id="KW-1133">Transmembrane helix</keyword>
<proteinExistence type="predicted"/>
<dbReference type="AlphaFoldDB" id="A0AAN8TXI3"/>
<evidence type="ECO:0000256" key="1">
    <source>
        <dbReference type="SAM" id="Phobius"/>
    </source>
</evidence>
<accession>A0AAN8TXI3</accession>
<keyword evidence="3" id="KW-1185">Reference proteome</keyword>
<evidence type="ECO:0000313" key="2">
    <source>
        <dbReference type="EMBL" id="KAK6796608.1"/>
    </source>
</evidence>